<dbReference type="EMBL" id="JBEPSJ010000004">
    <property type="protein sequence ID" value="MET4583384.1"/>
    <property type="molecule type" value="Genomic_DNA"/>
</dbReference>
<evidence type="ECO:0000313" key="2">
    <source>
        <dbReference type="EMBL" id="MET4583384.1"/>
    </source>
</evidence>
<evidence type="ECO:0000313" key="3">
    <source>
        <dbReference type="Proteomes" id="UP001549257"/>
    </source>
</evidence>
<keyword evidence="1" id="KW-0472">Membrane</keyword>
<proteinExistence type="predicted"/>
<feature type="transmembrane region" description="Helical" evidence="1">
    <location>
        <begin position="37"/>
        <end position="63"/>
    </location>
</feature>
<name>A0ABV2QQQ5_9MICO</name>
<evidence type="ECO:0000256" key="1">
    <source>
        <dbReference type="SAM" id="Phobius"/>
    </source>
</evidence>
<dbReference type="RefSeq" id="WP_354025561.1">
    <property type="nucleotide sequence ID" value="NZ_JBEPSJ010000004.1"/>
</dbReference>
<comment type="caution">
    <text evidence="2">The sequence shown here is derived from an EMBL/GenBank/DDBJ whole genome shotgun (WGS) entry which is preliminary data.</text>
</comment>
<keyword evidence="1" id="KW-1133">Transmembrane helix</keyword>
<sequence length="64" mass="6847">MHETTAVGQESGSADARIWFLPSGVARGERNAHRFRGWAIAISVAVVLWGIIGVVIASLVSWVS</sequence>
<gene>
    <name evidence="2" type="ORF">ABIE21_002910</name>
</gene>
<keyword evidence="1" id="KW-0812">Transmembrane</keyword>
<organism evidence="2 3">
    <name type="scientific">Conyzicola nivalis</name>
    <dbReference type="NCBI Taxonomy" id="1477021"/>
    <lineage>
        <taxon>Bacteria</taxon>
        <taxon>Bacillati</taxon>
        <taxon>Actinomycetota</taxon>
        <taxon>Actinomycetes</taxon>
        <taxon>Micrococcales</taxon>
        <taxon>Microbacteriaceae</taxon>
        <taxon>Conyzicola</taxon>
    </lineage>
</organism>
<dbReference type="Proteomes" id="UP001549257">
    <property type="component" value="Unassembled WGS sequence"/>
</dbReference>
<accession>A0ABV2QQQ5</accession>
<reference evidence="2 3" key="1">
    <citation type="submission" date="2024-06" db="EMBL/GenBank/DDBJ databases">
        <title>Sorghum-associated microbial communities from plants grown in Nebraska, USA.</title>
        <authorList>
            <person name="Schachtman D."/>
        </authorList>
    </citation>
    <scope>NUCLEOTIDE SEQUENCE [LARGE SCALE GENOMIC DNA]</scope>
    <source>
        <strain evidence="2 3">2857</strain>
    </source>
</reference>
<protein>
    <submittedName>
        <fullName evidence="2">Uncharacterized protein</fullName>
    </submittedName>
</protein>
<keyword evidence="3" id="KW-1185">Reference proteome</keyword>